<dbReference type="Proteomes" id="UP000694404">
    <property type="component" value="Unplaced"/>
</dbReference>
<dbReference type="AlphaFoldDB" id="A0A8C0GJ74"/>
<reference evidence="1" key="2">
    <citation type="submission" date="2025-09" db="UniProtKB">
        <authorList>
            <consortium name="Ensembl"/>
        </authorList>
    </citation>
    <scope>IDENTIFICATION</scope>
</reference>
<dbReference type="GO" id="GO:0046040">
    <property type="term" value="P:IMP metabolic process"/>
    <property type="evidence" value="ECO:0007669"/>
    <property type="project" value="TreeGrafter"/>
</dbReference>
<dbReference type="SUPFAM" id="SSF52540">
    <property type="entry name" value="P-loop containing nucleoside triphosphate hydrolases"/>
    <property type="match status" value="1"/>
</dbReference>
<dbReference type="PANTHER" id="PTHR11846">
    <property type="entry name" value="ADENYLOSUCCINATE SYNTHETASE"/>
    <property type="match status" value="1"/>
</dbReference>
<dbReference type="OMA" id="CLFTLKW"/>
<dbReference type="GO" id="GO:0005737">
    <property type="term" value="C:cytoplasm"/>
    <property type="evidence" value="ECO:0007669"/>
    <property type="project" value="TreeGrafter"/>
</dbReference>
<keyword evidence="2" id="KW-1185">Reference proteome</keyword>
<dbReference type="Gene3D" id="3.90.170.10">
    <property type="entry name" value="Adenylosuccinate Synthetase, subunit A, domain 3"/>
    <property type="match status" value="1"/>
</dbReference>
<name>A0A8C0GJ74_CHEAB</name>
<evidence type="ECO:0000313" key="2">
    <source>
        <dbReference type="Proteomes" id="UP000694404"/>
    </source>
</evidence>
<dbReference type="InterPro" id="IPR042111">
    <property type="entry name" value="Adenylosuccinate_synth_dom3"/>
</dbReference>
<dbReference type="GO" id="GO:0004019">
    <property type="term" value="F:adenylosuccinate synthase activity"/>
    <property type="evidence" value="ECO:0007669"/>
    <property type="project" value="InterPro"/>
</dbReference>
<evidence type="ECO:0000313" key="1">
    <source>
        <dbReference type="Ensembl" id="ENSCABP00000008486.1"/>
    </source>
</evidence>
<dbReference type="Ensembl" id="ENSCABT00000009307.1">
    <property type="protein sequence ID" value="ENSCABP00000008486.1"/>
    <property type="gene ID" value="ENSCABG00000006420.1"/>
</dbReference>
<dbReference type="InterPro" id="IPR001114">
    <property type="entry name" value="Adenylosuccinate_synthetase"/>
</dbReference>
<dbReference type="InterPro" id="IPR027417">
    <property type="entry name" value="P-loop_NTPase"/>
</dbReference>
<protein>
    <recommendedName>
        <fullName evidence="3">Adenylosuccinate synthetase</fullName>
    </recommendedName>
</protein>
<dbReference type="GO" id="GO:0044208">
    <property type="term" value="P:'de novo' AMP biosynthetic process"/>
    <property type="evidence" value="ECO:0007669"/>
    <property type="project" value="TreeGrafter"/>
</dbReference>
<accession>A0A8C0GJ74</accession>
<proteinExistence type="predicted"/>
<reference evidence="1" key="1">
    <citation type="submission" date="2025-08" db="UniProtKB">
        <authorList>
            <consortium name="Ensembl"/>
        </authorList>
    </citation>
    <scope>IDENTIFICATION</scope>
</reference>
<dbReference type="GO" id="GO:0000166">
    <property type="term" value="F:nucleotide binding"/>
    <property type="evidence" value="ECO:0007669"/>
    <property type="project" value="InterPro"/>
</dbReference>
<sequence>ILQKVEVEYETMPGWKTDTTGARKWEDLPPKAQNYIRCVENHVGVPGRCLFTLKWVGVGKSRESVIQLF</sequence>
<dbReference type="GeneTree" id="ENSGT00390000015553"/>
<dbReference type="Pfam" id="PF00709">
    <property type="entry name" value="Adenylsucc_synt"/>
    <property type="match status" value="1"/>
</dbReference>
<organism evidence="1 2">
    <name type="scientific">Chelonoidis abingdonii</name>
    <name type="common">Abingdon island giant tortoise</name>
    <name type="synonym">Testudo abingdonii</name>
    <dbReference type="NCBI Taxonomy" id="106734"/>
    <lineage>
        <taxon>Eukaryota</taxon>
        <taxon>Metazoa</taxon>
        <taxon>Chordata</taxon>
        <taxon>Craniata</taxon>
        <taxon>Vertebrata</taxon>
        <taxon>Euteleostomi</taxon>
        <taxon>Archelosauria</taxon>
        <taxon>Testudinata</taxon>
        <taxon>Testudines</taxon>
        <taxon>Cryptodira</taxon>
        <taxon>Durocryptodira</taxon>
        <taxon>Testudinoidea</taxon>
        <taxon>Testudinidae</taxon>
        <taxon>Chelonoidis</taxon>
    </lineage>
</organism>
<dbReference type="PANTHER" id="PTHR11846:SF2">
    <property type="entry name" value="ADENYLOSUCCINATE SYNTHETASE ISOZYME 1"/>
    <property type="match status" value="1"/>
</dbReference>
<evidence type="ECO:0008006" key="3">
    <source>
        <dbReference type="Google" id="ProtNLM"/>
    </source>
</evidence>